<feature type="compositionally biased region" description="Basic residues" evidence="1">
    <location>
        <begin position="99"/>
        <end position="108"/>
    </location>
</feature>
<reference evidence="3" key="1">
    <citation type="submission" date="2022-11" db="UniProtKB">
        <authorList>
            <consortium name="WormBaseParasite"/>
        </authorList>
    </citation>
    <scope>IDENTIFICATION</scope>
</reference>
<dbReference type="Gene3D" id="3.40.1280.30">
    <property type="match status" value="1"/>
</dbReference>
<dbReference type="AlphaFoldDB" id="A0A914V5I2"/>
<name>A0A914V5I2_9BILA</name>
<feature type="region of interest" description="Disordered" evidence="1">
    <location>
        <begin position="87"/>
        <end position="108"/>
    </location>
</feature>
<keyword evidence="2" id="KW-1185">Reference proteome</keyword>
<sequence>MVDKMFDCRWEVGGRSLPLNTVLRILRDVYTLRGDWRTALLKNISQRCLKPLESRNQFIRQRHKGFQERTKDAVQLVRSSLGAERHDLLPSELREMEKQRKKSMRNRN</sequence>
<proteinExistence type="predicted"/>
<organism evidence="2 3">
    <name type="scientific">Plectus sambesii</name>
    <dbReference type="NCBI Taxonomy" id="2011161"/>
    <lineage>
        <taxon>Eukaryota</taxon>
        <taxon>Metazoa</taxon>
        <taxon>Ecdysozoa</taxon>
        <taxon>Nematoda</taxon>
        <taxon>Chromadorea</taxon>
        <taxon>Plectida</taxon>
        <taxon>Plectina</taxon>
        <taxon>Plectoidea</taxon>
        <taxon>Plectidae</taxon>
        <taxon>Plectus</taxon>
    </lineage>
</organism>
<dbReference type="WBParaSite" id="PSAMB.scaffold156size71245.g2666.t1">
    <property type="protein sequence ID" value="PSAMB.scaffold156size71245.g2666.t1"/>
    <property type="gene ID" value="PSAMB.scaffold156size71245.g2666"/>
</dbReference>
<dbReference type="InterPro" id="IPR038459">
    <property type="entry name" value="MT_TRM10-typ_sf"/>
</dbReference>
<feature type="compositionally biased region" description="Basic and acidic residues" evidence="1">
    <location>
        <begin position="87"/>
        <end position="98"/>
    </location>
</feature>
<accession>A0A914V5I2</accession>
<evidence type="ECO:0000313" key="2">
    <source>
        <dbReference type="Proteomes" id="UP000887566"/>
    </source>
</evidence>
<protein>
    <submittedName>
        <fullName evidence="3">SAM-dependent MTase TRM10-type domain-containing protein</fullName>
    </submittedName>
</protein>
<evidence type="ECO:0000256" key="1">
    <source>
        <dbReference type="SAM" id="MobiDB-lite"/>
    </source>
</evidence>
<evidence type="ECO:0000313" key="3">
    <source>
        <dbReference type="WBParaSite" id="PSAMB.scaffold156size71245.g2666.t1"/>
    </source>
</evidence>
<dbReference type="Proteomes" id="UP000887566">
    <property type="component" value="Unplaced"/>
</dbReference>